<keyword evidence="7" id="KW-0833">Ubl conjugation pathway</keyword>
<evidence type="ECO:0000256" key="2">
    <source>
        <dbReference type="ARBA" id="ARBA00012483"/>
    </source>
</evidence>
<gene>
    <name evidence="14 15 16" type="primary">LOC117651901</name>
</gene>
<dbReference type="InterPro" id="IPR013083">
    <property type="entry name" value="Znf_RING/FYVE/PHD"/>
</dbReference>
<dbReference type="Proteomes" id="UP000515158">
    <property type="component" value="Unplaced"/>
</dbReference>
<dbReference type="AlphaFoldDB" id="A0A6P9A7M6"/>
<dbReference type="GO" id="GO:0000209">
    <property type="term" value="P:protein polyubiquitination"/>
    <property type="evidence" value="ECO:0007669"/>
    <property type="project" value="InterPro"/>
</dbReference>
<feature type="region of interest" description="Disordered" evidence="10">
    <location>
        <begin position="53"/>
        <end position="115"/>
    </location>
</feature>
<evidence type="ECO:0000313" key="15">
    <source>
        <dbReference type="RefSeq" id="XP_034252341.1"/>
    </source>
</evidence>
<proteinExistence type="predicted"/>
<dbReference type="RefSeq" id="XP_034252340.1">
    <property type="nucleotide sequence ID" value="XM_034396449.1"/>
</dbReference>
<feature type="domain" description="C3H1-type" evidence="12">
    <location>
        <begin position="10"/>
        <end position="37"/>
    </location>
</feature>
<dbReference type="InterPro" id="IPR045072">
    <property type="entry name" value="MKRN-like"/>
</dbReference>
<dbReference type="SUPFAM" id="SSF57850">
    <property type="entry name" value="RING/U-box"/>
    <property type="match status" value="1"/>
</dbReference>
<sequence length="518" mass="57472">MAENPVLEAWKTTVPCRYFASGSCREGDNCKYLHDEALLQILSEGDGLNTTAKRKDNVARSSVDDHNKCTGSSSGNNADNQDNSETRACTSTSQRDKGQLDTGTSSNSDSTESQNNTEPIICQYFQQGCCMFGSNCYNKHDPTEINISASSQSCSEDPPENNSSSTSVTVPLASDALSSDSSMSPLAPNGESLEDQRSPARPESESIETKTTLRVNAPEFIPSGFVRSIPSEASVVVDEVNDTKEASSGKTWAQVVNATAGNGVPSPYTSLCPYAEAGECPYAENCTYLHGETCEFCGNNCLHPTNEDQRKTHTDECIKQHEREMELAFAVARSKDKQCGVCFEVVVDKNPASEQRFGILPNCNHCFCLACIRKWRQAKQFENKIIRACPECRVTSDFVCPSMYWVDTKEEKDKLINAYKSALSNKQCKYFKQGRGKCPFGNKCFYLHAYPDGTKVDTGPPIRRQRQNADGETDVLQLFLWDFLDERDNRWLYSLEDIDLMAYFSGSDDSDASDIEMY</sequence>
<evidence type="ECO:0000256" key="7">
    <source>
        <dbReference type="ARBA" id="ARBA00022786"/>
    </source>
</evidence>
<dbReference type="Pfam" id="PF00642">
    <property type="entry name" value="zf-CCCH"/>
    <property type="match status" value="1"/>
</dbReference>
<evidence type="ECO:0000313" key="16">
    <source>
        <dbReference type="RefSeq" id="XP_034252342.1"/>
    </source>
</evidence>
<dbReference type="Pfam" id="PF18044">
    <property type="entry name" value="zf-CCCH_4"/>
    <property type="match status" value="1"/>
</dbReference>
<evidence type="ECO:0000313" key="13">
    <source>
        <dbReference type="Proteomes" id="UP000515158"/>
    </source>
</evidence>
<feature type="compositionally biased region" description="Basic and acidic residues" evidence="10">
    <location>
        <begin position="194"/>
        <end position="208"/>
    </location>
</feature>
<evidence type="ECO:0000256" key="3">
    <source>
        <dbReference type="ARBA" id="ARBA00022679"/>
    </source>
</evidence>
<feature type="region of interest" description="Disordered" evidence="10">
    <location>
        <begin position="149"/>
        <end position="168"/>
    </location>
</feature>
<keyword evidence="8 9" id="KW-0862">Zinc</keyword>
<feature type="domain" description="C3H1-type" evidence="12">
    <location>
        <begin position="266"/>
        <end position="293"/>
    </location>
</feature>
<dbReference type="SUPFAM" id="SSF90229">
    <property type="entry name" value="CCCH zinc finger"/>
    <property type="match status" value="2"/>
</dbReference>
<evidence type="ECO:0000256" key="9">
    <source>
        <dbReference type="PROSITE-ProRule" id="PRU00723"/>
    </source>
</evidence>
<keyword evidence="3" id="KW-0808">Transferase</keyword>
<dbReference type="SMART" id="SM00356">
    <property type="entry name" value="ZnF_C3H1"/>
    <property type="match status" value="4"/>
</dbReference>
<evidence type="ECO:0000259" key="12">
    <source>
        <dbReference type="PROSITE" id="PS50103"/>
    </source>
</evidence>
<name>A0A6P9A7M6_THRPL</name>
<feature type="region of interest" description="Disordered" evidence="10">
    <location>
        <begin position="176"/>
        <end position="214"/>
    </location>
</feature>
<dbReference type="PROSITE" id="PS50089">
    <property type="entry name" value="ZF_RING_2"/>
    <property type="match status" value="1"/>
</dbReference>
<feature type="zinc finger region" description="C3H1-type" evidence="9">
    <location>
        <begin position="266"/>
        <end position="293"/>
    </location>
</feature>
<feature type="compositionally biased region" description="Low complexity" evidence="10">
    <location>
        <begin position="176"/>
        <end position="188"/>
    </location>
</feature>
<feature type="zinc finger region" description="C3H1-type" evidence="9">
    <location>
        <begin position="10"/>
        <end position="37"/>
    </location>
</feature>
<feature type="domain" description="RING-type" evidence="11">
    <location>
        <begin position="339"/>
        <end position="393"/>
    </location>
</feature>
<evidence type="ECO:0000256" key="1">
    <source>
        <dbReference type="ARBA" id="ARBA00000900"/>
    </source>
</evidence>
<evidence type="ECO:0000256" key="5">
    <source>
        <dbReference type="ARBA" id="ARBA00022737"/>
    </source>
</evidence>
<evidence type="ECO:0000313" key="14">
    <source>
        <dbReference type="RefSeq" id="XP_034252340.1"/>
    </source>
</evidence>
<comment type="catalytic activity">
    <reaction evidence="1">
        <text>S-ubiquitinyl-[E2 ubiquitin-conjugating enzyme]-L-cysteine + [acceptor protein]-L-lysine = [E2 ubiquitin-conjugating enzyme]-L-cysteine + N(6)-ubiquitinyl-[acceptor protein]-L-lysine.</text>
        <dbReference type="EC" id="2.3.2.27"/>
    </reaction>
</comment>
<reference evidence="14 15" key="1">
    <citation type="submission" date="2025-04" db="UniProtKB">
        <authorList>
            <consortium name="RefSeq"/>
        </authorList>
    </citation>
    <scope>IDENTIFICATION</scope>
    <source>
        <tissue evidence="14 15">Total insect</tissue>
    </source>
</reference>
<feature type="zinc finger region" description="C3H1-type" evidence="9">
    <location>
        <begin position="422"/>
        <end position="451"/>
    </location>
</feature>
<accession>A0A6P9A7M6</accession>
<keyword evidence="5" id="KW-0677">Repeat</keyword>
<keyword evidence="4 9" id="KW-0479">Metal-binding</keyword>
<organism evidence="15">
    <name type="scientific">Thrips palmi</name>
    <name type="common">Melon thrips</name>
    <dbReference type="NCBI Taxonomy" id="161013"/>
    <lineage>
        <taxon>Eukaryota</taxon>
        <taxon>Metazoa</taxon>
        <taxon>Ecdysozoa</taxon>
        <taxon>Arthropoda</taxon>
        <taxon>Hexapoda</taxon>
        <taxon>Insecta</taxon>
        <taxon>Pterygota</taxon>
        <taxon>Neoptera</taxon>
        <taxon>Paraneoptera</taxon>
        <taxon>Thysanoptera</taxon>
        <taxon>Terebrantia</taxon>
        <taxon>Thripoidea</taxon>
        <taxon>Thripidae</taxon>
        <taxon>Thrips</taxon>
    </lineage>
</organism>
<keyword evidence="6 9" id="KW-0863">Zinc-finger</keyword>
<dbReference type="SMART" id="SM00184">
    <property type="entry name" value="RING"/>
    <property type="match status" value="1"/>
</dbReference>
<dbReference type="RefSeq" id="XP_034252341.1">
    <property type="nucleotide sequence ID" value="XM_034396450.1"/>
</dbReference>
<evidence type="ECO:0000259" key="11">
    <source>
        <dbReference type="PROSITE" id="PS50089"/>
    </source>
</evidence>
<dbReference type="FunFam" id="3.30.40.10:FF:000117">
    <property type="entry name" value="Probable E3 ubiquitin-protein ligase makorin-1"/>
    <property type="match status" value="1"/>
</dbReference>
<dbReference type="InterPro" id="IPR036855">
    <property type="entry name" value="Znf_CCCH_sf"/>
</dbReference>
<feature type="domain" description="C3H1-type" evidence="12">
    <location>
        <begin position="116"/>
        <end position="143"/>
    </location>
</feature>
<dbReference type="InterPro" id="IPR000571">
    <property type="entry name" value="Znf_CCCH"/>
</dbReference>
<feature type="zinc finger region" description="C3H1-type" evidence="9">
    <location>
        <begin position="116"/>
        <end position="143"/>
    </location>
</feature>
<dbReference type="KEGG" id="tpal:117651901"/>
<dbReference type="GO" id="GO:0008270">
    <property type="term" value="F:zinc ion binding"/>
    <property type="evidence" value="ECO:0007669"/>
    <property type="project" value="UniProtKB-KW"/>
</dbReference>
<dbReference type="InterPro" id="IPR041367">
    <property type="entry name" value="Znf-CCCH_4"/>
</dbReference>
<dbReference type="Pfam" id="PF14608">
    <property type="entry name" value="zf-CCCH_2"/>
    <property type="match status" value="1"/>
</dbReference>
<evidence type="ECO:0000256" key="8">
    <source>
        <dbReference type="ARBA" id="ARBA00022833"/>
    </source>
</evidence>
<dbReference type="GeneID" id="117651901"/>
<dbReference type="Gene3D" id="3.30.1370.210">
    <property type="match status" value="1"/>
</dbReference>
<dbReference type="PANTHER" id="PTHR11224">
    <property type="entry name" value="MAKORIN-RELATED"/>
    <property type="match status" value="1"/>
</dbReference>
<evidence type="ECO:0000256" key="4">
    <source>
        <dbReference type="ARBA" id="ARBA00022723"/>
    </source>
</evidence>
<dbReference type="InterPro" id="IPR017907">
    <property type="entry name" value="Znf_RING_CS"/>
</dbReference>
<dbReference type="PROSITE" id="PS50103">
    <property type="entry name" value="ZF_C3H1"/>
    <property type="match status" value="4"/>
</dbReference>
<dbReference type="Gene3D" id="3.30.40.10">
    <property type="entry name" value="Zinc/RING finger domain, C3HC4 (zinc finger)"/>
    <property type="match status" value="1"/>
</dbReference>
<feature type="compositionally biased region" description="Polar residues" evidence="10">
    <location>
        <begin position="101"/>
        <end position="115"/>
    </location>
</feature>
<protein>
    <recommendedName>
        <fullName evidence="2">RING-type E3 ubiquitin transferase</fullName>
        <ecNumber evidence="2">2.3.2.27</ecNumber>
    </recommendedName>
</protein>
<dbReference type="EC" id="2.3.2.27" evidence="2"/>
<dbReference type="PANTHER" id="PTHR11224:SF10">
    <property type="entry name" value="IP09428P-RELATED"/>
    <property type="match status" value="1"/>
</dbReference>
<dbReference type="GO" id="GO:0061630">
    <property type="term" value="F:ubiquitin protein ligase activity"/>
    <property type="evidence" value="ECO:0007669"/>
    <property type="project" value="UniProtKB-EC"/>
</dbReference>
<evidence type="ECO:0000256" key="10">
    <source>
        <dbReference type="SAM" id="MobiDB-lite"/>
    </source>
</evidence>
<evidence type="ECO:0000256" key="6">
    <source>
        <dbReference type="ARBA" id="ARBA00022771"/>
    </source>
</evidence>
<feature type="compositionally biased region" description="Polar residues" evidence="10">
    <location>
        <begin position="69"/>
        <end position="93"/>
    </location>
</feature>
<feature type="domain" description="C3H1-type" evidence="12">
    <location>
        <begin position="422"/>
        <end position="451"/>
    </location>
</feature>
<feature type="compositionally biased region" description="Basic and acidic residues" evidence="10">
    <location>
        <begin position="53"/>
        <end position="68"/>
    </location>
</feature>
<dbReference type="InterPro" id="IPR001841">
    <property type="entry name" value="Znf_RING"/>
</dbReference>
<dbReference type="PROSITE" id="PS00518">
    <property type="entry name" value="ZF_RING_1"/>
    <property type="match status" value="1"/>
</dbReference>
<dbReference type="RefSeq" id="XP_034252342.1">
    <property type="nucleotide sequence ID" value="XM_034396451.1"/>
</dbReference>
<dbReference type="OrthoDB" id="411372at2759"/>
<keyword evidence="13" id="KW-1185">Reference proteome</keyword>